<evidence type="ECO:0000313" key="6">
    <source>
        <dbReference type="EMBL" id="CAF1000982.1"/>
    </source>
</evidence>
<gene>
    <name evidence="7" type="ORF">EDS130_LOCUS25378</name>
    <name evidence="6" type="ORF">XAT740_LOCUS13205</name>
</gene>
<evidence type="ECO:0000256" key="3">
    <source>
        <dbReference type="ARBA" id="ARBA00022801"/>
    </source>
</evidence>
<keyword evidence="4" id="KW-0904">Protein phosphatase</keyword>
<evidence type="ECO:0000313" key="7">
    <source>
        <dbReference type="EMBL" id="CAF1201232.1"/>
    </source>
</evidence>
<evidence type="ECO:0000256" key="1">
    <source>
        <dbReference type="ARBA" id="ARBA00008601"/>
    </source>
</evidence>
<dbReference type="CDD" id="cd14498">
    <property type="entry name" value="DSP"/>
    <property type="match status" value="1"/>
</dbReference>
<dbReference type="Proteomes" id="UP000663828">
    <property type="component" value="Unassembled WGS sequence"/>
</dbReference>
<evidence type="ECO:0000256" key="4">
    <source>
        <dbReference type="ARBA" id="ARBA00022912"/>
    </source>
</evidence>
<dbReference type="SMART" id="SM00195">
    <property type="entry name" value="DSPc"/>
    <property type="match status" value="1"/>
</dbReference>
<comment type="caution">
    <text evidence="6">The sequence shown here is derived from an EMBL/GenBank/DDBJ whole genome shotgun (WGS) entry which is preliminary data.</text>
</comment>
<evidence type="ECO:0000256" key="2">
    <source>
        <dbReference type="ARBA" id="ARBA00013064"/>
    </source>
</evidence>
<dbReference type="PANTHER" id="PTHR45848:SF4">
    <property type="entry name" value="DUAL SPECIFICITY PROTEIN PHOSPHATASE 12"/>
    <property type="match status" value="1"/>
</dbReference>
<comment type="similarity">
    <text evidence="1">Belongs to the protein-tyrosine phosphatase family. Non-receptor class dual specificity subfamily.</text>
</comment>
<protein>
    <recommendedName>
        <fullName evidence="2">protein-tyrosine-phosphatase</fullName>
        <ecNumber evidence="2">3.1.3.48</ecNumber>
    </recommendedName>
</protein>
<dbReference type="InterPro" id="IPR020422">
    <property type="entry name" value="TYR_PHOSPHATASE_DUAL_dom"/>
</dbReference>
<dbReference type="PANTHER" id="PTHR45848">
    <property type="entry name" value="DUAL SPECIFICITY PROTEIN PHOSPHATASE 12 FAMILY MEMBER"/>
    <property type="match status" value="1"/>
</dbReference>
<keyword evidence="8" id="KW-1185">Reference proteome</keyword>
<name>A0A814GU57_ADIRI</name>
<dbReference type="SUPFAM" id="SSF52799">
    <property type="entry name" value="(Phosphotyrosine protein) phosphatases II"/>
    <property type="match status" value="1"/>
</dbReference>
<organism evidence="6 8">
    <name type="scientific">Adineta ricciae</name>
    <name type="common">Rotifer</name>
    <dbReference type="NCBI Taxonomy" id="249248"/>
    <lineage>
        <taxon>Eukaryota</taxon>
        <taxon>Metazoa</taxon>
        <taxon>Spiralia</taxon>
        <taxon>Gnathifera</taxon>
        <taxon>Rotifera</taxon>
        <taxon>Eurotatoria</taxon>
        <taxon>Bdelloidea</taxon>
        <taxon>Adinetida</taxon>
        <taxon>Adinetidae</taxon>
        <taxon>Adineta</taxon>
    </lineage>
</organism>
<dbReference type="OrthoDB" id="2017893at2759"/>
<dbReference type="PROSITE" id="PS50054">
    <property type="entry name" value="TYR_PHOSPHATASE_DUAL"/>
    <property type="match status" value="1"/>
</dbReference>
<evidence type="ECO:0000259" key="5">
    <source>
        <dbReference type="PROSITE" id="PS50054"/>
    </source>
</evidence>
<dbReference type="EMBL" id="CAJNOJ010000149">
    <property type="protein sequence ID" value="CAF1201232.1"/>
    <property type="molecule type" value="Genomic_DNA"/>
</dbReference>
<dbReference type="InterPro" id="IPR000340">
    <property type="entry name" value="Dual-sp_phosphatase_cat-dom"/>
</dbReference>
<dbReference type="AlphaFoldDB" id="A0A814GU57"/>
<dbReference type="EMBL" id="CAJNOR010000761">
    <property type="protein sequence ID" value="CAF1000982.1"/>
    <property type="molecule type" value="Genomic_DNA"/>
</dbReference>
<evidence type="ECO:0000313" key="8">
    <source>
        <dbReference type="Proteomes" id="UP000663828"/>
    </source>
</evidence>
<sequence>MEFSADLIDDRVWLGDFDAMTNTIALDRLNITHILSVINSDLPTDVNDKYTRKHVRVEDVETTDLLIEFDACYEFISSALTENETNNVLIHCLAGSFYYLIKFLFTRTILGVSRSATIACMWLMRRYKLSADVALKSLTAARPAVHPNLSFAAQLYLFEQMNHQLDVNHDLYREFQFERARAIYLDHDTEMNGVDAKNTLRQQYRQTFALPHGHAQCTIIKTYLCRQCHKELFTNADVSRHSKGIGLFDWFMKYGSDRCLKLPTDKECEETSFTHCLEWLMTQIDTPENRHSNSIKCPSCSTIVGHYDLNGLKCFCGRWVTPGFLFDVKQIEEKECTQLNIETTNKSSVET</sequence>
<dbReference type="Gene3D" id="3.90.190.10">
    <property type="entry name" value="Protein tyrosine phosphatase superfamily"/>
    <property type="match status" value="1"/>
</dbReference>
<reference evidence="6" key="1">
    <citation type="submission" date="2021-02" db="EMBL/GenBank/DDBJ databases">
        <authorList>
            <person name="Nowell W R."/>
        </authorList>
    </citation>
    <scope>NUCLEOTIDE SEQUENCE</scope>
</reference>
<accession>A0A814GU57</accession>
<keyword evidence="3" id="KW-0378">Hydrolase</keyword>
<dbReference type="InterPro" id="IPR029021">
    <property type="entry name" value="Prot-tyrosine_phosphatase-like"/>
</dbReference>
<dbReference type="Pfam" id="PF00782">
    <property type="entry name" value="DSPc"/>
    <property type="match status" value="2"/>
</dbReference>
<proteinExistence type="inferred from homology"/>
<feature type="domain" description="Tyrosine-protein phosphatase" evidence="5">
    <location>
        <begin position="2"/>
        <end position="164"/>
    </location>
</feature>
<dbReference type="EC" id="3.1.3.48" evidence="2"/>
<dbReference type="Proteomes" id="UP000663852">
    <property type="component" value="Unassembled WGS sequence"/>
</dbReference>